<name>F3QZ27_9BACT</name>
<comment type="subcellular location">
    <subcellularLocation>
        <location evidence="1 7">Cell outer membrane</location>
        <topology evidence="1 7">Multi-pass membrane protein</topology>
    </subcellularLocation>
</comment>
<evidence type="ECO:0000256" key="4">
    <source>
        <dbReference type="ARBA" id="ARBA00022692"/>
    </source>
</evidence>
<accession>F3QZ27</accession>
<feature type="domain" description="TonB-dependent receptor plug" evidence="9">
    <location>
        <begin position="127"/>
        <end position="252"/>
    </location>
</feature>
<comment type="caution">
    <text evidence="10">The sequence shown here is derived from an EMBL/GenBank/DDBJ whole genome shotgun (WGS) entry which is preliminary data.</text>
</comment>
<evidence type="ECO:0000256" key="2">
    <source>
        <dbReference type="ARBA" id="ARBA00022448"/>
    </source>
</evidence>
<dbReference type="OrthoDB" id="1019466at2"/>
<dbReference type="SUPFAM" id="SSF56935">
    <property type="entry name" value="Porins"/>
    <property type="match status" value="1"/>
</dbReference>
<reference evidence="10 11" key="1">
    <citation type="submission" date="2011-02" db="EMBL/GenBank/DDBJ databases">
        <authorList>
            <person name="Weinstock G."/>
            <person name="Sodergren E."/>
            <person name="Clifton S."/>
            <person name="Fulton L."/>
            <person name="Fulton B."/>
            <person name="Courtney L."/>
            <person name="Fronick C."/>
            <person name="Harrison M."/>
            <person name="Strong C."/>
            <person name="Farmer C."/>
            <person name="Delahaunty K."/>
            <person name="Markovic C."/>
            <person name="Hall O."/>
            <person name="Minx P."/>
            <person name="Tomlinson C."/>
            <person name="Mitreva M."/>
            <person name="Hou S."/>
            <person name="Chen J."/>
            <person name="Wollam A."/>
            <person name="Pepin K.H."/>
            <person name="Johnson M."/>
            <person name="Bhonagiri V."/>
            <person name="Zhang X."/>
            <person name="Suruliraj S."/>
            <person name="Warren W."/>
            <person name="Chinwalla A."/>
            <person name="Mardis E.R."/>
            <person name="Wilson R.K."/>
        </authorList>
    </citation>
    <scope>NUCLEOTIDE SEQUENCE [LARGE SCALE GENOMIC DNA]</scope>
    <source>
        <strain evidence="10 11">YIT 11841</strain>
    </source>
</reference>
<dbReference type="AlphaFoldDB" id="F3QZ27"/>
<dbReference type="NCBIfam" id="TIGR04057">
    <property type="entry name" value="SusC_RagA_signa"/>
    <property type="match status" value="1"/>
</dbReference>
<organism evidence="10 11">
    <name type="scientific">Paraprevotella xylaniphila YIT 11841</name>
    <dbReference type="NCBI Taxonomy" id="762982"/>
    <lineage>
        <taxon>Bacteria</taxon>
        <taxon>Pseudomonadati</taxon>
        <taxon>Bacteroidota</taxon>
        <taxon>Bacteroidia</taxon>
        <taxon>Bacteroidales</taxon>
        <taxon>Prevotellaceae</taxon>
        <taxon>Paraprevotella</taxon>
    </lineage>
</organism>
<dbReference type="PROSITE" id="PS00018">
    <property type="entry name" value="EF_HAND_1"/>
    <property type="match status" value="1"/>
</dbReference>
<dbReference type="Proteomes" id="UP000005546">
    <property type="component" value="Unassembled WGS sequence"/>
</dbReference>
<keyword evidence="8" id="KW-0732">Signal</keyword>
<dbReference type="STRING" id="762982.HMPREF9442_03473"/>
<dbReference type="InterPro" id="IPR023996">
    <property type="entry name" value="TonB-dep_OMP_SusC/RagA"/>
</dbReference>
<dbReference type="eggNOG" id="COG4206">
    <property type="taxonomic scope" value="Bacteria"/>
</dbReference>
<keyword evidence="5 7" id="KW-0472">Membrane</keyword>
<dbReference type="HOGENOM" id="CLU_004317_0_1_10"/>
<dbReference type="Pfam" id="PF07715">
    <property type="entry name" value="Plug"/>
    <property type="match status" value="1"/>
</dbReference>
<evidence type="ECO:0000256" key="3">
    <source>
        <dbReference type="ARBA" id="ARBA00022452"/>
    </source>
</evidence>
<dbReference type="SUPFAM" id="SSF49464">
    <property type="entry name" value="Carboxypeptidase regulatory domain-like"/>
    <property type="match status" value="1"/>
</dbReference>
<comment type="similarity">
    <text evidence="7">Belongs to the TonB-dependent receptor family.</text>
</comment>
<keyword evidence="4 7" id="KW-0812">Transmembrane</keyword>
<dbReference type="InterPro" id="IPR012910">
    <property type="entry name" value="Plug_dom"/>
</dbReference>
<dbReference type="Pfam" id="PF13715">
    <property type="entry name" value="CarbopepD_reg_2"/>
    <property type="match status" value="1"/>
</dbReference>
<evidence type="ECO:0000313" key="11">
    <source>
        <dbReference type="Proteomes" id="UP000005546"/>
    </source>
</evidence>
<dbReference type="InterPro" id="IPR018247">
    <property type="entry name" value="EF_Hand_1_Ca_BS"/>
</dbReference>
<keyword evidence="6 7" id="KW-0998">Cell outer membrane</keyword>
<dbReference type="InterPro" id="IPR008969">
    <property type="entry name" value="CarboxyPept-like_regulatory"/>
</dbReference>
<keyword evidence="11" id="KW-1185">Reference proteome</keyword>
<dbReference type="PROSITE" id="PS52016">
    <property type="entry name" value="TONB_DEPENDENT_REC_3"/>
    <property type="match status" value="1"/>
</dbReference>
<dbReference type="NCBIfam" id="TIGR04056">
    <property type="entry name" value="OMP_RagA_SusC"/>
    <property type="match status" value="1"/>
</dbReference>
<protein>
    <submittedName>
        <fullName evidence="10">TonB-dependent receptor plug domain protein</fullName>
    </submittedName>
</protein>
<evidence type="ECO:0000256" key="7">
    <source>
        <dbReference type="PROSITE-ProRule" id="PRU01360"/>
    </source>
</evidence>
<proteinExistence type="inferred from homology"/>
<dbReference type="EMBL" id="AFBR01000098">
    <property type="protein sequence ID" value="EGG49956.1"/>
    <property type="molecule type" value="Genomic_DNA"/>
</dbReference>
<dbReference type="GO" id="GO:0009279">
    <property type="term" value="C:cell outer membrane"/>
    <property type="evidence" value="ECO:0007669"/>
    <property type="project" value="UniProtKB-SubCell"/>
</dbReference>
<dbReference type="Gene3D" id="2.170.130.10">
    <property type="entry name" value="TonB-dependent receptor, plug domain"/>
    <property type="match status" value="1"/>
</dbReference>
<feature type="chain" id="PRO_5003302396" evidence="8">
    <location>
        <begin position="25"/>
        <end position="1114"/>
    </location>
</feature>
<keyword evidence="2 7" id="KW-0813">Transport</keyword>
<dbReference type="RefSeq" id="WP_008630333.1">
    <property type="nucleotide sequence ID" value="NZ_GL883891.1"/>
</dbReference>
<evidence type="ECO:0000256" key="8">
    <source>
        <dbReference type="SAM" id="SignalP"/>
    </source>
</evidence>
<evidence type="ECO:0000256" key="6">
    <source>
        <dbReference type="ARBA" id="ARBA00023237"/>
    </source>
</evidence>
<dbReference type="InterPro" id="IPR039426">
    <property type="entry name" value="TonB-dep_rcpt-like"/>
</dbReference>
<sequence length="1114" mass="125517">MNIMNNRILMTVLWLGLMVGSVHAQITSVSGTVRDEMETLIGATVCEVDATGRNINATITDFNGHFAMKVKSTKNKLKVSFMGYKTQTLPINRTVYNITLESAQRVMKEVSVVSKKRLNSGGLAIPEREVSFATQTISTKEFEGLGITTVDEALQGRIAGLDIISNSGNLGSGTTMRLRGTSSISTLTNQNPLIVVNGNTWNVDMSTFDINSANDETFAQLLNVNPEDIEEISVLKDAAATAIYGSQGANGVIEIKTKRGKRGAPAVSYSLRLTGTYQPEGYKMLTGDEYTMLLKESYFNPEQSSTASNIPELNYDPTFSEYEQYNNNTDWQDEVTQWGLRQNHYVSVTGGGEKATFRISGGYDHETGSVIQQKLDRLSTRLALDYYVSDRIKISTNFAMTYTDNQKNYDDLLAIAYKKMPNMSVYEQDPRTGLSTGRYYEMLQSASSVFNGNQKDLVNPVASAHLAKFGDKTYDITPELEIQYNLLGTTEDEWQLRWNGRVNMNVFNEYIDKFYPQELKTISWNGDVNMGYTGSSKNVAIDTKQTLTLIPAFKNKDHSMMAMARFNLISGNNNQQYTESRGLPSGGIESPDAGGMIKGMSTSYKQWRSIYYTFSMHYSYKSRYSLDFSVRADGSTKFGPDQRWGVFPAVSARWNIIDESWMEWSRKWLSMLSIRPSWGRVGNQPTEDYLYESKFGTGSAYIDMNAMNQSNMRLTDLRWETKSTYDVGMDLGFLDDRLKLTLEWYHSTTNDMLMRDVSIPSSTGFSKLAYRNVGKMRNLGWEFNITTNRIIKAGKFSADFNVAFGNNKNEILEMDATVLNMLNTKFTQENRNVLQRVQLNNPFGAIYGFRYKGVYQYHYETFADMGVAEQEQFLADGKTAPVVLNANGEIIRDSKGEPKRVKYCFSNAENESKDYDFKGGDAIYEDINHDGNINELDIVYLGSSLPKLTGGFGFTLNYDRWRLNAQFNYRVGNKILNLARLDAESMITNNNQSQAVNYRWRKEGDVTPIPRAMYGTLSNGAVSNYNTLVSDRFVEDGSFLRLNYLQLSYSFSSKVARALRLKGLRCYVSANNLFVLTKYKGVDPEINYGSYGVAQDSGQTPRAKSFTLGVTVDF</sequence>
<dbReference type="InterPro" id="IPR023997">
    <property type="entry name" value="TonB-dep_OMP_SusC/RagA_CS"/>
</dbReference>
<dbReference type="InterPro" id="IPR036942">
    <property type="entry name" value="Beta-barrel_TonB_sf"/>
</dbReference>
<keyword evidence="3 7" id="KW-1134">Transmembrane beta strand</keyword>
<evidence type="ECO:0000259" key="9">
    <source>
        <dbReference type="Pfam" id="PF07715"/>
    </source>
</evidence>
<evidence type="ECO:0000313" key="10">
    <source>
        <dbReference type="EMBL" id="EGG49956.1"/>
    </source>
</evidence>
<dbReference type="Gene3D" id="2.40.170.20">
    <property type="entry name" value="TonB-dependent receptor, beta-barrel domain"/>
    <property type="match status" value="1"/>
</dbReference>
<dbReference type="Gene3D" id="2.60.40.1120">
    <property type="entry name" value="Carboxypeptidase-like, regulatory domain"/>
    <property type="match status" value="1"/>
</dbReference>
<feature type="signal peptide" evidence="8">
    <location>
        <begin position="1"/>
        <end position="24"/>
    </location>
</feature>
<gene>
    <name evidence="10" type="ORF">HMPREF9442_03473</name>
</gene>
<keyword evidence="10" id="KW-0675">Receptor</keyword>
<evidence type="ECO:0000256" key="5">
    <source>
        <dbReference type="ARBA" id="ARBA00023136"/>
    </source>
</evidence>
<evidence type="ECO:0000256" key="1">
    <source>
        <dbReference type="ARBA" id="ARBA00004571"/>
    </source>
</evidence>
<dbReference type="InterPro" id="IPR037066">
    <property type="entry name" value="Plug_dom_sf"/>
</dbReference>